<keyword evidence="3" id="KW-1185">Reference proteome</keyword>
<accession>A0A833WJ74</accession>
<name>A0A833WJ74_PHYIN</name>
<dbReference type="Proteomes" id="UP000602510">
    <property type="component" value="Unassembled WGS sequence"/>
</dbReference>
<proteinExistence type="predicted"/>
<dbReference type="Pfam" id="PF03732">
    <property type="entry name" value="Retrotrans_gag"/>
    <property type="match status" value="1"/>
</dbReference>
<evidence type="ECO:0000259" key="1">
    <source>
        <dbReference type="Pfam" id="PF03732"/>
    </source>
</evidence>
<dbReference type="EMBL" id="WSZM01000887">
    <property type="protein sequence ID" value="KAF4029106.1"/>
    <property type="molecule type" value="Genomic_DNA"/>
</dbReference>
<reference evidence="2" key="1">
    <citation type="submission" date="2020-04" db="EMBL/GenBank/DDBJ databases">
        <title>Hybrid Assembly of Korean Phytophthora infestans isolates.</title>
        <authorList>
            <person name="Prokchorchik M."/>
            <person name="Lee Y."/>
            <person name="Seo J."/>
            <person name="Cho J.-H."/>
            <person name="Park Y.-E."/>
            <person name="Jang D.-C."/>
            <person name="Im J.-S."/>
            <person name="Choi J.-G."/>
            <person name="Park H.-J."/>
            <person name="Lee G.-B."/>
            <person name="Lee Y.-G."/>
            <person name="Hong S.-Y."/>
            <person name="Cho K."/>
            <person name="Sohn K.H."/>
        </authorList>
    </citation>
    <scope>NUCLEOTIDE SEQUENCE</scope>
    <source>
        <strain evidence="2">KR_1_A1</strain>
    </source>
</reference>
<gene>
    <name evidence="2" type="ORF">GN244_ATG19155</name>
</gene>
<comment type="caution">
    <text evidence="2">The sequence shown here is derived from an EMBL/GenBank/DDBJ whole genome shotgun (WGS) entry which is preliminary data.</text>
</comment>
<dbReference type="AlphaFoldDB" id="A0A833WJ74"/>
<evidence type="ECO:0000313" key="3">
    <source>
        <dbReference type="Proteomes" id="UP000602510"/>
    </source>
</evidence>
<evidence type="ECO:0000313" key="2">
    <source>
        <dbReference type="EMBL" id="KAF4029106.1"/>
    </source>
</evidence>
<protein>
    <submittedName>
        <fullName evidence="2">Retrotransposon gag protein</fullName>
    </submittedName>
</protein>
<sequence>MEESRNVDHLPAGTAPLSPFELFVQATDRIAVGLSQQNAQMHQDFQAQLHAYQEQLQQVVPSPQLAREYRLEGVSMPIFSGKSDKLVDECFFELSSSWRARASTTWLLPTSSVVVSRPSRDRPCHFRHGGRTRGEEFVPSDQQFRLRAELKACHQRGSVEDYVREFRRLMAQIREMSAMDQVDRFCDDLKSEIRKEVMYRRCGTLSEVIAAAQAFEPSDAPMPMDVSAVATRSISKEQCRREGLLLLQANRTPHWPVSSAYVYTGRWISGKRASSADVSGVSTERNISSQSPTVQTDTTIVEMADLSTTEMSVTPRSVSASNPFLQTVCISGRDSSMLIDSGASHCV</sequence>
<feature type="domain" description="Retrotransposon gag" evidence="1">
    <location>
        <begin position="136"/>
        <end position="187"/>
    </location>
</feature>
<dbReference type="InterPro" id="IPR005162">
    <property type="entry name" value="Retrotrans_gag_dom"/>
</dbReference>
<organism evidence="2 3">
    <name type="scientific">Phytophthora infestans</name>
    <name type="common">Potato late blight agent</name>
    <name type="synonym">Botrytis infestans</name>
    <dbReference type="NCBI Taxonomy" id="4787"/>
    <lineage>
        <taxon>Eukaryota</taxon>
        <taxon>Sar</taxon>
        <taxon>Stramenopiles</taxon>
        <taxon>Oomycota</taxon>
        <taxon>Peronosporomycetes</taxon>
        <taxon>Peronosporales</taxon>
        <taxon>Peronosporaceae</taxon>
        <taxon>Phytophthora</taxon>
    </lineage>
</organism>